<feature type="compositionally biased region" description="Polar residues" evidence="1">
    <location>
        <begin position="163"/>
        <end position="174"/>
    </location>
</feature>
<proteinExistence type="predicted"/>
<evidence type="ECO:0000256" key="1">
    <source>
        <dbReference type="SAM" id="MobiDB-lite"/>
    </source>
</evidence>
<organism evidence="2 3">
    <name type="scientific">Thalassiosira oceanica</name>
    <name type="common">Marine diatom</name>
    <dbReference type="NCBI Taxonomy" id="159749"/>
    <lineage>
        <taxon>Eukaryota</taxon>
        <taxon>Sar</taxon>
        <taxon>Stramenopiles</taxon>
        <taxon>Ochrophyta</taxon>
        <taxon>Bacillariophyta</taxon>
        <taxon>Coscinodiscophyceae</taxon>
        <taxon>Thalassiosirophycidae</taxon>
        <taxon>Thalassiosirales</taxon>
        <taxon>Thalassiosiraceae</taxon>
        <taxon>Thalassiosira</taxon>
    </lineage>
</organism>
<dbReference type="Proteomes" id="UP000266841">
    <property type="component" value="Unassembled WGS sequence"/>
</dbReference>
<accession>K0R073</accession>
<dbReference type="EMBL" id="AGNL01048960">
    <property type="protein sequence ID" value="EJK44990.1"/>
    <property type="molecule type" value="Genomic_DNA"/>
</dbReference>
<feature type="region of interest" description="Disordered" evidence="1">
    <location>
        <begin position="119"/>
        <end position="181"/>
    </location>
</feature>
<evidence type="ECO:0000313" key="3">
    <source>
        <dbReference type="Proteomes" id="UP000266841"/>
    </source>
</evidence>
<name>K0R073_THAOC</name>
<evidence type="ECO:0000313" key="2">
    <source>
        <dbReference type="EMBL" id="EJK44990.1"/>
    </source>
</evidence>
<protein>
    <submittedName>
        <fullName evidence="2">Uncharacterized protein</fullName>
    </submittedName>
</protein>
<feature type="compositionally biased region" description="Basic and acidic residues" evidence="1">
    <location>
        <begin position="129"/>
        <end position="143"/>
    </location>
</feature>
<comment type="caution">
    <text evidence="2">The sequence shown here is derived from an EMBL/GenBank/DDBJ whole genome shotgun (WGS) entry which is preliminary data.</text>
</comment>
<dbReference type="AlphaFoldDB" id="K0R073"/>
<gene>
    <name evidence="2" type="ORF">THAOC_36428</name>
</gene>
<reference evidence="2 3" key="1">
    <citation type="journal article" date="2012" name="Genome Biol.">
        <title>Genome and low-iron response of an oceanic diatom adapted to chronic iron limitation.</title>
        <authorList>
            <person name="Lommer M."/>
            <person name="Specht M."/>
            <person name="Roy A.S."/>
            <person name="Kraemer L."/>
            <person name="Andreson R."/>
            <person name="Gutowska M.A."/>
            <person name="Wolf J."/>
            <person name="Bergner S.V."/>
            <person name="Schilhabel M.B."/>
            <person name="Klostermeier U.C."/>
            <person name="Beiko R.G."/>
            <person name="Rosenstiel P."/>
            <person name="Hippler M."/>
            <person name="Laroche J."/>
        </authorList>
    </citation>
    <scope>NUCLEOTIDE SEQUENCE [LARGE SCALE GENOMIC DNA]</scope>
    <source>
        <strain evidence="2 3">CCMP1005</strain>
    </source>
</reference>
<keyword evidence="3" id="KW-1185">Reference proteome</keyword>
<sequence length="239" mass="27545">MITDERIHFLRKQTVGLVITTQPPTGALLLNRTQEILELQRSEWCQTTKHSYQRLDDGPRRSSWLADFVLLDRSKRRLSGSATRDRTCAYHTSLEKYSFPEISAQHIVFRRPAHPVLLAREPPTSTPERGLRRSSEPHEEVRFEPTCAQLPRRPRAPELVHSLDQSHGSQSPPSATLPGFIHPEQTSLEEYILPKVSAHYFLQADQHALYLSPENLRTYRPFPAWRPSPTQRTSRESPT</sequence>